<dbReference type="AlphaFoldDB" id="A0A8S2Z5E6"/>
<evidence type="ECO:0000313" key="1">
    <source>
        <dbReference type="EMBL" id="CAF4598155.1"/>
    </source>
</evidence>
<proteinExistence type="predicted"/>
<feature type="non-terminal residue" evidence="1">
    <location>
        <position position="260"/>
    </location>
</feature>
<evidence type="ECO:0000313" key="2">
    <source>
        <dbReference type="Proteomes" id="UP000681722"/>
    </source>
</evidence>
<name>A0A8S2Z5E6_9BILA</name>
<dbReference type="EMBL" id="CAJOBC010126841">
    <property type="protein sequence ID" value="CAF4598155.1"/>
    <property type="molecule type" value="Genomic_DNA"/>
</dbReference>
<protein>
    <submittedName>
        <fullName evidence="1">Uncharacterized protein</fullName>
    </submittedName>
</protein>
<reference evidence="1" key="1">
    <citation type="submission" date="2021-02" db="EMBL/GenBank/DDBJ databases">
        <authorList>
            <person name="Nowell W R."/>
        </authorList>
    </citation>
    <scope>NUCLEOTIDE SEQUENCE</scope>
</reference>
<dbReference type="Proteomes" id="UP000681722">
    <property type="component" value="Unassembled WGS sequence"/>
</dbReference>
<comment type="caution">
    <text evidence="1">The sequence shown here is derived from an EMBL/GenBank/DDBJ whole genome shotgun (WGS) entry which is preliminary data.</text>
</comment>
<accession>A0A8S2Z5E6</accession>
<dbReference type="OrthoDB" id="8946688at2759"/>
<organism evidence="1 2">
    <name type="scientific">Didymodactylos carnosus</name>
    <dbReference type="NCBI Taxonomy" id="1234261"/>
    <lineage>
        <taxon>Eukaryota</taxon>
        <taxon>Metazoa</taxon>
        <taxon>Spiralia</taxon>
        <taxon>Gnathifera</taxon>
        <taxon>Rotifera</taxon>
        <taxon>Eurotatoria</taxon>
        <taxon>Bdelloidea</taxon>
        <taxon>Philodinida</taxon>
        <taxon>Philodinidae</taxon>
        <taxon>Didymodactylos</taxon>
    </lineage>
</organism>
<sequence>TAAATSSRCTNIYSTINANNTKLPTTTTNLSSNVYSAKSTTTTAICSAATVNKQQSNDSSSLQSSSINKNKNSLSLEFTPFNEITPKYQQNSILNKPLKFDHCLADLEPVHLTDIIYTIGNVHLSTSEITLLTKGLKFIPNKPFHLTNKFRQCTMKMLSSSLLSNKVKVDEFMLSVFSNRKDFVSNLAKNEQMALHSLQHRDDIIIRPADKNVGIVVLESSIYESKVLQQLNDRNFYEELDYNPTNQTKQRIKLELNKLF</sequence>
<gene>
    <name evidence="1" type="ORF">SRO942_LOCUS48764</name>
</gene>
<feature type="non-terminal residue" evidence="1">
    <location>
        <position position="1"/>
    </location>
</feature>